<dbReference type="Proteomes" id="UP000095401">
    <property type="component" value="Chromosome"/>
</dbReference>
<keyword evidence="2" id="KW-1185">Reference proteome</keyword>
<dbReference type="AlphaFoldDB" id="A0A1D8IL87"/>
<dbReference type="KEGG" id="aprs:BI364_03750"/>
<proteinExistence type="predicted"/>
<evidence type="ECO:0000313" key="1">
    <source>
        <dbReference type="EMBL" id="AOU97227.1"/>
    </source>
</evidence>
<dbReference type="EMBL" id="CP017415">
    <property type="protein sequence ID" value="AOU97227.1"/>
    <property type="molecule type" value="Genomic_DNA"/>
</dbReference>
<gene>
    <name evidence="1" type="ORF">BI364_03750</name>
</gene>
<organism evidence="1 2">
    <name type="scientific">Acidihalobacter yilgarnensis</name>
    <dbReference type="NCBI Taxonomy" id="2819280"/>
    <lineage>
        <taxon>Bacteria</taxon>
        <taxon>Pseudomonadati</taxon>
        <taxon>Pseudomonadota</taxon>
        <taxon>Gammaproteobacteria</taxon>
        <taxon>Chromatiales</taxon>
        <taxon>Ectothiorhodospiraceae</taxon>
        <taxon>Acidihalobacter</taxon>
    </lineage>
</organism>
<protein>
    <submittedName>
        <fullName evidence="1">Uncharacterized protein</fullName>
    </submittedName>
</protein>
<accession>A0A1D8IL87</accession>
<sequence>MIETAPVLDTTPAFVRSVELRLSGPAARALAARDHPLTVHLELLFSCMIRKQVSFPESTHPDARPLDCGNKAVQAWFRAVGTKTCLISDQPVPDLQTFPIKRIEPFLPRWLRLDFKAGQWRGEFGYVSR</sequence>
<reference evidence="2" key="1">
    <citation type="submission" date="2016-09" db="EMBL/GenBank/DDBJ databases">
        <title>Acidihalobacter prosperus F5.</title>
        <authorList>
            <person name="Khaleque H.N."/>
            <person name="Ramsay J.P."/>
            <person name="Kaksonen A.H."/>
            <person name="Boxall N.J."/>
            <person name="Watkin E.L.J."/>
        </authorList>
    </citation>
    <scope>NUCLEOTIDE SEQUENCE [LARGE SCALE GENOMIC DNA]</scope>
    <source>
        <strain evidence="2">F5</strain>
    </source>
</reference>
<name>A0A1D8IL87_9GAMM</name>
<evidence type="ECO:0000313" key="2">
    <source>
        <dbReference type="Proteomes" id="UP000095401"/>
    </source>
</evidence>
<dbReference type="RefSeq" id="WP_070077615.1">
    <property type="nucleotide sequence ID" value="NZ_CP017415.1"/>
</dbReference>